<evidence type="ECO:0000313" key="3">
    <source>
        <dbReference type="Proteomes" id="UP001148932"/>
    </source>
</evidence>
<sequence length="332" mass="35388">MTATVPTASITAPVPPEAFHPGEQALQARVGVRERMAAVGAMVLRDHMPDQHRELFEKLPTLLLGALDEQGQPWATMLAGPPGFVHTPDGQHMQIATAPSPADPVLTQLTPGAAVGVLGLEPHTRRRNRMNGRVTVFGGHGLGVQVVQSFGNCPKYIQAREPGLRAALVAPGPVQWLGAELDAAALARVQRADTLFIASASAPQPGAGHSEGVDVSHRGGEPGFVHVAHTAGGVVLSLPDYPGNQFFNTLGNLTLHPLAGLLVVDYDEGGLLHIAAQAEVLWDDVARAPWPGAQRVLRLTVLRALWRPQVLPWRWTPPVSAPQFKVMREAPL</sequence>
<dbReference type="EMBL" id="JAPCKI010000001">
    <property type="protein sequence ID" value="MDD2176382.1"/>
    <property type="molecule type" value="Genomic_DNA"/>
</dbReference>
<protein>
    <submittedName>
        <fullName evidence="2">Pyridoxamine 5'-phosphate oxidase family protein</fullName>
    </submittedName>
</protein>
<accession>A0ABT5RRQ6</accession>
<dbReference type="RefSeq" id="WP_274106972.1">
    <property type="nucleotide sequence ID" value="NZ_JAPCKI010000001.1"/>
</dbReference>
<comment type="caution">
    <text evidence="2">The sequence shown here is derived from an EMBL/GenBank/DDBJ whole genome shotgun (WGS) entry which is preliminary data.</text>
</comment>
<proteinExistence type="predicted"/>
<reference evidence="2" key="1">
    <citation type="submission" date="2022-10" db="EMBL/GenBank/DDBJ databases">
        <title>Description of microaerobic benzene degrading bacteria.</title>
        <authorList>
            <person name="Bedics A."/>
            <person name="Tancsics A."/>
            <person name="Banerjee S."/>
        </authorList>
    </citation>
    <scope>NUCLEOTIDE SEQUENCE</scope>
    <source>
        <strain evidence="2">D2M1</strain>
    </source>
</reference>
<gene>
    <name evidence="2" type="ORF">OIN59_02990</name>
</gene>
<keyword evidence="3" id="KW-1185">Reference proteome</keyword>
<feature type="domain" description="Pyridoxamine 5'-phosphate oxidase N-terminal" evidence="1">
    <location>
        <begin position="48"/>
        <end position="137"/>
    </location>
</feature>
<dbReference type="PANTHER" id="PTHR42815">
    <property type="entry name" value="FAD-BINDING, PUTATIVE (AFU_ORTHOLOGUE AFUA_6G07600)-RELATED"/>
    <property type="match status" value="1"/>
</dbReference>
<dbReference type="Proteomes" id="UP001148932">
    <property type="component" value="Unassembled WGS sequence"/>
</dbReference>
<dbReference type="SUPFAM" id="SSF50475">
    <property type="entry name" value="FMN-binding split barrel"/>
    <property type="match status" value="1"/>
</dbReference>
<evidence type="ECO:0000313" key="2">
    <source>
        <dbReference type="EMBL" id="MDD2176382.1"/>
    </source>
</evidence>
<name>A0ABT5RRQ6_9BURK</name>
<dbReference type="PANTHER" id="PTHR42815:SF2">
    <property type="entry name" value="FAD-BINDING, PUTATIVE (AFU_ORTHOLOGUE AFUA_6G07600)-RELATED"/>
    <property type="match status" value="1"/>
</dbReference>
<organism evidence="2 3">
    <name type="scientific">Acidovorax benzenivorans</name>
    <dbReference type="NCBI Taxonomy" id="2987520"/>
    <lineage>
        <taxon>Bacteria</taxon>
        <taxon>Pseudomonadati</taxon>
        <taxon>Pseudomonadota</taxon>
        <taxon>Betaproteobacteria</taxon>
        <taxon>Burkholderiales</taxon>
        <taxon>Comamonadaceae</taxon>
        <taxon>Acidovorax</taxon>
    </lineage>
</organism>
<dbReference type="Pfam" id="PF01243">
    <property type="entry name" value="PNPOx_N"/>
    <property type="match status" value="1"/>
</dbReference>
<dbReference type="InterPro" id="IPR011576">
    <property type="entry name" value="Pyridox_Oxase_N"/>
</dbReference>
<evidence type="ECO:0000259" key="1">
    <source>
        <dbReference type="Pfam" id="PF01243"/>
    </source>
</evidence>